<keyword evidence="3" id="KW-0804">Transcription</keyword>
<name>A0ABT9UD57_9MICC</name>
<dbReference type="RefSeq" id="WP_307487574.1">
    <property type="nucleotide sequence ID" value="NZ_JAUSSY010000001.1"/>
</dbReference>
<evidence type="ECO:0000313" key="7">
    <source>
        <dbReference type="Proteomes" id="UP001226389"/>
    </source>
</evidence>
<evidence type="ECO:0000256" key="2">
    <source>
        <dbReference type="ARBA" id="ARBA00023125"/>
    </source>
</evidence>
<dbReference type="EMBL" id="JAUSSY010000001">
    <property type="protein sequence ID" value="MDQ0116936.1"/>
    <property type="molecule type" value="Genomic_DNA"/>
</dbReference>
<dbReference type="InterPro" id="IPR009057">
    <property type="entry name" value="Homeodomain-like_sf"/>
</dbReference>
<feature type="DNA-binding region" description="H-T-H motif" evidence="4">
    <location>
        <begin position="35"/>
        <end position="54"/>
    </location>
</feature>
<evidence type="ECO:0000256" key="1">
    <source>
        <dbReference type="ARBA" id="ARBA00023015"/>
    </source>
</evidence>
<dbReference type="InterPro" id="IPR001647">
    <property type="entry name" value="HTH_TetR"/>
</dbReference>
<evidence type="ECO:0000259" key="5">
    <source>
        <dbReference type="PROSITE" id="PS50977"/>
    </source>
</evidence>
<evidence type="ECO:0000256" key="3">
    <source>
        <dbReference type="ARBA" id="ARBA00023163"/>
    </source>
</evidence>
<dbReference type="PROSITE" id="PS50977">
    <property type="entry name" value="HTH_TETR_2"/>
    <property type="match status" value="1"/>
</dbReference>
<dbReference type="SUPFAM" id="SSF46689">
    <property type="entry name" value="Homeodomain-like"/>
    <property type="match status" value="1"/>
</dbReference>
<dbReference type="Pfam" id="PF00440">
    <property type="entry name" value="TetR_N"/>
    <property type="match status" value="1"/>
</dbReference>
<dbReference type="PANTHER" id="PTHR30055">
    <property type="entry name" value="HTH-TYPE TRANSCRIPTIONAL REGULATOR RUTR"/>
    <property type="match status" value="1"/>
</dbReference>
<gene>
    <name evidence="6" type="ORF">J2T22_000096</name>
</gene>
<keyword evidence="2 4" id="KW-0238">DNA-binding</keyword>
<proteinExistence type="predicted"/>
<evidence type="ECO:0000256" key="4">
    <source>
        <dbReference type="PROSITE-ProRule" id="PRU00335"/>
    </source>
</evidence>
<reference evidence="6 7" key="1">
    <citation type="submission" date="2023-07" db="EMBL/GenBank/DDBJ databases">
        <title>Sorghum-associated microbial communities from plants grown in Nebraska, USA.</title>
        <authorList>
            <person name="Schachtman D."/>
        </authorList>
    </citation>
    <scope>NUCLEOTIDE SEQUENCE [LARGE SCALE GENOMIC DNA]</scope>
    <source>
        <strain evidence="6 7">DS994</strain>
    </source>
</reference>
<dbReference type="Gene3D" id="1.10.357.10">
    <property type="entry name" value="Tetracycline Repressor, domain 2"/>
    <property type="match status" value="1"/>
</dbReference>
<evidence type="ECO:0000313" key="6">
    <source>
        <dbReference type="EMBL" id="MDQ0116936.1"/>
    </source>
</evidence>
<accession>A0ABT9UD57</accession>
<protein>
    <submittedName>
        <fullName evidence="6">AcrR family transcriptional regulator</fullName>
    </submittedName>
</protein>
<keyword evidence="7" id="KW-1185">Reference proteome</keyword>
<dbReference type="Proteomes" id="UP001226389">
    <property type="component" value="Unassembled WGS sequence"/>
</dbReference>
<dbReference type="PRINTS" id="PR00455">
    <property type="entry name" value="HTHTETR"/>
</dbReference>
<comment type="caution">
    <text evidence="6">The sequence shown here is derived from an EMBL/GenBank/DDBJ whole genome shotgun (WGS) entry which is preliminary data.</text>
</comment>
<dbReference type="InterPro" id="IPR050109">
    <property type="entry name" value="HTH-type_TetR-like_transc_reg"/>
</dbReference>
<feature type="domain" description="HTH tetR-type" evidence="5">
    <location>
        <begin position="12"/>
        <end position="72"/>
    </location>
</feature>
<sequence length="245" mass="26175">MTSPPSHLPVEGHPAGGPVAAAIGLLAKQGFDATSVEELAEASGMSRSTFFRRFGSKEDVVFADHEQILHQVNERLAGSRLGPLAAVADAALLVFDHHLRNPQTSRARYGLLQAVPALRDRELVTSHRYERAFLHYLNDKLPRNDRREYKAVAFAAAVVAVHNAFLREWLRAAPGAGDTTAGDRERATALAAELQALAETFRPALLGSPADAAAPAQPSPTVVVTVFPGPADKDAIAQAVRDALP</sequence>
<organism evidence="6 7">
    <name type="scientific">Pseudarthrobacter defluvii</name>
    <dbReference type="NCBI Taxonomy" id="410837"/>
    <lineage>
        <taxon>Bacteria</taxon>
        <taxon>Bacillati</taxon>
        <taxon>Actinomycetota</taxon>
        <taxon>Actinomycetes</taxon>
        <taxon>Micrococcales</taxon>
        <taxon>Micrococcaceae</taxon>
        <taxon>Pseudarthrobacter</taxon>
    </lineage>
</organism>
<dbReference type="Gene3D" id="1.10.10.60">
    <property type="entry name" value="Homeodomain-like"/>
    <property type="match status" value="1"/>
</dbReference>
<dbReference type="PANTHER" id="PTHR30055:SF234">
    <property type="entry name" value="HTH-TYPE TRANSCRIPTIONAL REGULATOR BETI"/>
    <property type="match status" value="1"/>
</dbReference>
<keyword evidence="1" id="KW-0805">Transcription regulation</keyword>